<evidence type="ECO:0000256" key="2">
    <source>
        <dbReference type="ARBA" id="ARBA00004613"/>
    </source>
</evidence>
<evidence type="ECO:0000256" key="4">
    <source>
        <dbReference type="ARBA" id="ARBA00022525"/>
    </source>
</evidence>
<keyword evidence="10" id="KW-0040">ANK repeat</keyword>
<keyword evidence="15" id="KW-1185">Reference proteome</keyword>
<evidence type="ECO:0000256" key="3">
    <source>
        <dbReference type="ARBA" id="ARBA00022483"/>
    </source>
</evidence>
<dbReference type="GO" id="GO:0051082">
    <property type="term" value="F:unfolded protein binding"/>
    <property type="evidence" value="ECO:0007669"/>
    <property type="project" value="TreeGrafter"/>
</dbReference>
<dbReference type="PROSITE" id="PS50011">
    <property type="entry name" value="PROTEIN_KINASE_DOM"/>
    <property type="match status" value="1"/>
</dbReference>
<dbReference type="SUPFAM" id="SSF48403">
    <property type="entry name" value="Ankyrin repeat"/>
    <property type="match status" value="1"/>
</dbReference>
<comment type="caution">
    <text evidence="14">The sequence shown here is derived from an EMBL/GenBank/DDBJ whole genome shotgun (WGS) entry which is preliminary data.</text>
</comment>
<keyword evidence="12" id="KW-0472">Membrane</keyword>
<evidence type="ECO:0000259" key="13">
    <source>
        <dbReference type="PROSITE" id="PS50011"/>
    </source>
</evidence>
<dbReference type="SUPFAM" id="SSF56112">
    <property type="entry name" value="Protein kinase-like (PK-like)"/>
    <property type="match status" value="1"/>
</dbReference>
<dbReference type="GO" id="GO:0005524">
    <property type="term" value="F:ATP binding"/>
    <property type="evidence" value="ECO:0007669"/>
    <property type="project" value="InterPro"/>
</dbReference>
<dbReference type="GO" id="GO:0004521">
    <property type="term" value="F:RNA endonuclease activity"/>
    <property type="evidence" value="ECO:0007669"/>
    <property type="project" value="InterPro"/>
</dbReference>
<dbReference type="GO" id="GO:0044231">
    <property type="term" value="C:host cell presynaptic membrane"/>
    <property type="evidence" value="ECO:0007669"/>
    <property type="project" value="UniProtKB-KW"/>
</dbReference>
<dbReference type="GO" id="GO:0044218">
    <property type="term" value="C:other organism cell membrane"/>
    <property type="evidence" value="ECO:0007669"/>
    <property type="project" value="UniProtKB-KW"/>
</dbReference>
<keyword evidence="8" id="KW-0638">Presynaptic neurotoxin</keyword>
<dbReference type="GO" id="GO:0004674">
    <property type="term" value="F:protein serine/threonine kinase activity"/>
    <property type="evidence" value="ECO:0007669"/>
    <property type="project" value="InterPro"/>
</dbReference>
<feature type="repeat" description="ANK" evidence="10">
    <location>
        <begin position="99"/>
        <end position="131"/>
    </location>
</feature>
<keyword evidence="6" id="KW-0800">Toxin</keyword>
<keyword evidence="12" id="KW-0812">Transmembrane</keyword>
<organism evidence="14 15">
    <name type="scientific">Araneus ventricosus</name>
    <name type="common">Orbweaver spider</name>
    <name type="synonym">Epeira ventricosa</name>
    <dbReference type="NCBI Taxonomy" id="182803"/>
    <lineage>
        <taxon>Eukaryota</taxon>
        <taxon>Metazoa</taxon>
        <taxon>Ecdysozoa</taxon>
        <taxon>Arthropoda</taxon>
        <taxon>Chelicerata</taxon>
        <taxon>Arachnida</taxon>
        <taxon>Araneae</taxon>
        <taxon>Araneomorphae</taxon>
        <taxon>Entelegynae</taxon>
        <taxon>Araneoidea</taxon>
        <taxon>Araneidae</taxon>
        <taxon>Araneus</taxon>
    </lineage>
</organism>
<dbReference type="GO" id="GO:0090729">
    <property type="term" value="F:toxin activity"/>
    <property type="evidence" value="ECO:0007669"/>
    <property type="project" value="UniProtKB-KW"/>
</dbReference>
<evidence type="ECO:0000256" key="7">
    <source>
        <dbReference type="ARBA" id="ARBA00022699"/>
    </source>
</evidence>
<dbReference type="Proteomes" id="UP000499080">
    <property type="component" value="Unassembled WGS sequence"/>
</dbReference>
<feature type="region of interest" description="Disordered" evidence="11">
    <location>
        <begin position="1"/>
        <end position="30"/>
    </location>
</feature>
<dbReference type="GO" id="GO:0070059">
    <property type="term" value="P:intrinsic apoptotic signaling pathway in response to endoplasmic reticulum stress"/>
    <property type="evidence" value="ECO:0007669"/>
    <property type="project" value="TreeGrafter"/>
</dbReference>
<dbReference type="InterPro" id="IPR036770">
    <property type="entry name" value="Ankyrin_rpt-contain_sf"/>
</dbReference>
<reference evidence="14 15" key="1">
    <citation type="journal article" date="2019" name="Sci. Rep.">
        <title>Orb-weaving spider Araneus ventricosus genome elucidates the spidroin gene catalogue.</title>
        <authorList>
            <person name="Kono N."/>
            <person name="Nakamura H."/>
            <person name="Ohtoshi R."/>
            <person name="Moran D.A.P."/>
            <person name="Shinohara A."/>
            <person name="Yoshida Y."/>
            <person name="Fujiwara M."/>
            <person name="Mori M."/>
            <person name="Tomita M."/>
            <person name="Arakawa K."/>
        </authorList>
    </citation>
    <scope>NUCLEOTIDE SEQUENCE [LARGE SCALE GENOMIC DNA]</scope>
</reference>
<dbReference type="Pfam" id="PF00069">
    <property type="entry name" value="Pkinase"/>
    <property type="match status" value="1"/>
</dbReference>
<dbReference type="PROSITE" id="PS50297">
    <property type="entry name" value="ANK_REP_REGION"/>
    <property type="match status" value="2"/>
</dbReference>
<dbReference type="OrthoDB" id="6410341at2759"/>
<evidence type="ECO:0000256" key="12">
    <source>
        <dbReference type="SAM" id="Phobius"/>
    </source>
</evidence>
<keyword evidence="3" id="KW-0268">Exocytosis</keyword>
<comment type="subcellular location">
    <subcellularLocation>
        <location evidence="2">Secreted</location>
    </subcellularLocation>
    <subcellularLocation>
        <location evidence="1">Target cell membrane</location>
    </subcellularLocation>
</comment>
<dbReference type="InterPro" id="IPR002110">
    <property type="entry name" value="Ankyrin_rpt"/>
</dbReference>
<feature type="compositionally biased region" description="Basic and acidic residues" evidence="11">
    <location>
        <begin position="909"/>
        <end position="928"/>
    </location>
</feature>
<dbReference type="InterPro" id="IPR045133">
    <property type="entry name" value="IRE1/2-like"/>
</dbReference>
<dbReference type="PANTHER" id="PTHR13954:SF6">
    <property type="entry name" value="NON-SPECIFIC SERINE_THREONINE PROTEIN KINASE"/>
    <property type="match status" value="1"/>
</dbReference>
<feature type="transmembrane region" description="Helical" evidence="12">
    <location>
        <begin position="1691"/>
        <end position="1713"/>
    </location>
</feature>
<evidence type="ECO:0000256" key="9">
    <source>
        <dbReference type="ARBA" id="ARBA00023298"/>
    </source>
</evidence>
<name>A0A4Y2E2Y2_ARAVE</name>
<evidence type="ECO:0000256" key="6">
    <source>
        <dbReference type="ARBA" id="ARBA00022656"/>
    </source>
</evidence>
<feature type="region of interest" description="Disordered" evidence="11">
    <location>
        <begin position="1217"/>
        <end position="1236"/>
    </location>
</feature>
<evidence type="ECO:0000256" key="1">
    <source>
        <dbReference type="ARBA" id="ARBA00004175"/>
    </source>
</evidence>
<evidence type="ECO:0000256" key="11">
    <source>
        <dbReference type="SAM" id="MobiDB-lite"/>
    </source>
</evidence>
<dbReference type="Gene3D" id="1.25.40.20">
    <property type="entry name" value="Ankyrin repeat-containing domain"/>
    <property type="match status" value="1"/>
</dbReference>
<keyword evidence="5" id="KW-1052">Target cell membrane</keyword>
<feature type="compositionally biased region" description="Basic and acidic residues" evidence="11">
    <location>
        <begin position="1227"/>
        <end position="1236"/>
    </location>
</feature>
<keyword evidence="9" id="KW-1053">Target membrane</keyword>
<evidence type="ECO:0000256" key="10">
    <source>
        <dbReference type="PROSITE-ProRule" id="PRU00023"/>
    </source>
</evidence>
<feature type="region of interest" description="Disordered" evidence="11">
    <location>
        <begin position="971"/>
        <end position="999"/>
    </location>
</feature>
<feature type="repeat" description="ANK" evidence="10">
    <location>
        <begin position="204"/>
        <end position="236"/>
    </location>
</feature>
<evidence type="ECO:0000313" key="15">
    <source>
        <dbReference type="Proteomes" id="UP000499080"/>
    </source>
</evidence>
<protein>
    <recommendedName>
        <fullName evidence="13">Protein kinase domain-containing protein</fullName>
    </recommendedName>
</protein>
<dbReference type="PANTHER" id="PTHR13954">
    <property type="entry name" value="IRE1-RELATED"/>
    <property type="match status" value="1"/>
</dbReference>
<dbReference type="SMART" id="SM00220">
    <property type="entry name" value="S_TKc"/>
    <property type="match status" value="1"/>
</dbReference>
<dbReference type="GO" id="GO:0006887">
    <property type="term" value="P:exocytosis"/>
    <property type="evidence" value="ECO:0007669"/>
    <property type="project" value="UniProtKB-KW"/>
</dbReference>
<dbReference type="InterPro" id="IPR011009">
    <property type="entry name" value="Kinase-like_dom_sf"/>
</dbReference>
<dbReference type="Gene3D" id="1.10.510.10">
    <property type="entry name" value="Transferase(Phosphotransferase) domain 1"/>
    <property type="match status" value="1"/>
</dbReference>
<dbReference type="GO" id="GO:1990604">
    <property type="term" value="C:IRE1-TRAF2-ASK1 complex"/>
    <property type="evidence" value="ECO:0007669"/>
    <property type="project" value="TreeGrafter"/>
</dbReference>
<evidence type="ECO:0000256" key="8">
    <source>
        <dbReference type="ARBA" id="ARBA00023028"/>
    </source>
</evidence>
<dbReference type="InterPro" id="IPR000719">
    <property type="entry name" value="Prot_kinase_dom"/>
</dbReference>
<gene>
    <name evidence="14" type="ORF">AVEN_273406_1</name>
</gene>
<proteinExistence type="predicted"/>
<dbReference type="SMART" id="SM00248">
    <property type="entry name" value="ANK"/>
    <property type="match status" value="6"/>
</dbReference>
<dbReference type="EMBL" id="BGPR01000476">
    <property type="protein sequence ID" value="GBM22215.1"/>
    <property type="molecule type" value="Genomic_DNA"/>
</dbReference>
<feature type="domain" description="Protein kinase" evidence="13">
    <location>
        <begin position="1329"/>
        <end position="1601"/>
    </location>
</feature>
<dbReference type="Pfam" id="PF12796">
    <property type="entry name" value="Ank_2"/>
    <property type="match status" value="2"/>
</dbReference>
<dbReference type="GO" id="GO:0036498">
    <property type="term" value="P:IRE1-mediated unfolded protein response"/>
    <property type="evidence" value="ECO:0007669"/>
    <property type="project" value="TreeGrafter"/>
</dbReference>
<keyword evidence="4" id="KW-0964">Secreted</keyword>
<dbReference type="PROSITE" id="PS50088">
    <property type="entry name" value="ANK_REPEAT"/>
    <property type="match status" value="2"/>
</dbReference>
<sequence length="1729" mass="196357">MGKQKAYRKIQGAPKKSEKKEVKSSKLPPNLQVGPNIKNIEHLIEEEIEFAFWRKKLNKSFRKELESYPLLARAVHVGCEKAVDELLEAGEDANERIPDGSTPLMTAVEKGNLTIVQKLLKAGADLRLARNNGMNALMLAVSKNDNKVFSLLWDHLDKNDIWILNQENSDGYTILTIAVERGYVDYAKFFSGLSVVRVDHQTGEGKSALMLAAMRSQSEIVKCLLERGASVLLEDMVGTTVLCAAFVQEQPEIIEMLLETLSKKDRDFYVKKRVELLYRPRACSSFETTCFYKEILFRVVLAIKRMLENGRELLVKYKVFLPLLKCIEMHKTDAALVWQAFHLAACLMYDTIPNDTPVLKSMAELYAEAKGLDFSLQTFGCFKNDSDVRDAAFLPVQACCIECCRGRLWLKENFCRIRKHVNEFKFNLPMLRFWLQDEVDNAKVVFDRFEMIIKSVITEKEDLIIPQASTATYNDSLDSFDLETGSVDDKVETAPVPAEIKPSRGSSLTPLPSVSAQVKRKAEISRKVKNIKFHTKFERKKKTKPASQKINVNFPIEVFQNSSKRLNLPALNSQTGYADALKRNLNPKTESELKAEQFLVKDSESLLEKIRTESDSSANQSISDVMKHVNKTDCVEQKTHLSPAGDINEDIVDEIKSYASVVSQRNETKSANALKNVKSESVSGELKNGKLNEISSIWNKVKEPRKLFSFISRLYPSLNTSDDQKSQVTDDKEFLVSSNNSLDLETEINDHFDKDDFLENYAFEDSAKEKMYQECNADLVASYATKDFQSKEKRIDEEAENLICLFESLNTADQTSENVAVNYSGGDIYFERYNEEKLSRNHAPKLVMDEKTLKYIHETGDTPQFEMAHSKRQNKNGRIDEIHRKVTRRTYCEVARMSIDKSAGNVKNPPKDKGNENQQELEKLKQDDVSVNSSRESLELENFCKLIEMELNSERPCSDFGISGERLEAGEIDSSISSEDTSDNESEDLSPLRTSRPDESTYMSYFESQLAEYHSDKIKIDNNMENEKLAPNFNLFSTVMNELDETNTINRKATKNSDSSCNGNFGIETLNKNYKLRSLESIRQRIVTLEDLNISPIACQLKLLSLQKHLTLYQRLCLHSFCKRGVQNVVLGPNQAKMDYDMLATNSENPFVNPLKKKITIFTDSHQFPNIVIKIGKKSAVRVGAHYSKESNYIKLFNKLSKVATVKIHKHCSGLSRLKRKSPVPRNDTEVKRKTAREEALIRRRALKSGHCFDGKVNKSARNLDSGFAPSFINCESGSKWYHALKGLQSCVPLGQFLVDSFSREASNSSKAPNVHRLDSAAGKIVFGTKAECTLREGTFGTYTGLIVNTGTPVRIRQFGVSSFIGDKAALSLSRNRLLKHEKLAAFHDAVINPKDLKMHLISELCEFSLPQYLKMADVCHSRSRVPVCFFRKLFVVDLVEGVRYLHRAGIVHGHLKPSNIMVTSDYKLKLADYYLLDIAPLSWGVRILDPRIRPIGAAISKFCWRTTELILAENETVARACISAASDIQMCGMLIFYILTGGKHPFGSSERECQENIKQGQPVMGSYLEDTEARDLVREAIKGDASARPIIDVVAKHPYFWDIDKRFQFLLQVGRKITFYTSRPTRATEEFKESCIEARDWIFYVPLTIINFVTKCTNTFYKNEFSHLLLFAVGLQENFDLMPKSLKTIVLIPSHFVLLTFPTIFMSIFHVIRRNSVIQKQMGLQAFF</sequence>
<evidence type="ECO:0000313" key="14">
    <source>
        <dbReference type="EMBL" id="GBM22215.1"/>
    </source>
</evidence>
<keyword evidence="7" id="KW-0528">Neurotoxin</keyword>
<feature type="compositionally biased region" description="Basic and acidic residues" evidence="11">
    <location>
        <begin position="15"/>
        <end position="24"/>
    </location>
</feature>
<feature type="region of interest" description="Disordered" evidence="11">
    <location>
        <begin position="901"/>
        <end position="933"/>
    </location>
</feature>
<evidence type="ECO:0000256" key="5">
    <source>
        <dbReference type="ARBA" id="ARBA00022537"/>
    </source>
</evidence>
<dbReference type="GO" id="GO:0005576">
    <property type="term" value="C:extracellular region"/>
    <property type="evidence" value="ECO:0007669"/>
    <property type="project" value="UniProtKB-SubCell"/>
</dbReference>
<accession>A0A4Y2E2Y2</accession>
<keyword evidence="12" id="KW-1133">Transmembrane helix</keyword>